<keyword evidence="3" id="KW-0378">Hydrolase</keyword>
<dbReference type="InterPro" id="IPR038765">
    <property type="entry name" value="Papain-like_cys_pep_sf"/>
</dbReference>
<evidence type="ECO:0000313" key="8">
    <source>
        <dbReference type="Proteomes" id="UP000700596"/>
    </source>
</evidence>
<dbReference type="GO" id="GO:0016929">
    <property type="term" value="F:deSUMOylase activity"/>
    <property type="evidence" value="ECO:0007669"/>
    <property type="project" value="TreeGrafter"/>
</dbReference>
<evidence type="ECO:0000259" key="6">
    <source>
        <dbReference type="PROSITE" id="PS50600"/>
    </source>
</evidence>
<dbReference type="GO" id="GO:0006508">
    <property type="term" value="P:proteolysis"/>
    <property type="evidence" value="ECO:0007669"/>
    <property type="project" value="UniProtKB-KW"/>
</dbReference>
<comment type="caution">
    <text evidence="7">The sequence shown here is derived from an EMBL/GenBank/DDBJ whole genome shotgun (WGS) entry which is preliminary data.</text>
</comment>
<dbReference type="SUPFAM" id="SSF54001">
    <property type="entry name" value="Cysteine proteinases"/>
    <property type="match status" value="1"/>
</dbReference>
<evidence type="ECO:0000256" key="4">
    <source>
        <dbReference type="ARBA" id="ARBA00022807"/>
    </source>
</evidence>
<dbReference type="GO" id="GO:0005634">
    <property type="term" value="C:nucleus"/>
    <property type="evidence" value="ECO:0007669"/>
    <property type="project" value="TreeGrafter"/>
</dbReference>
<dbReference type="OrthoDB" id="1939479at2759"/>
<dbReference type="Proteomes" id="UP000700596">
    <property type="component" value="Unassembled WGS sequence"/>
</dbReference>
<dbReference type="PROSITE" id="PS50600">
    <property type="entry name" value="ULP_PROTEASE"/>
    <property type="match status" value="1"/>
</dbReference>
<evidence type="ECO:0000256" key="5">
    <source>
        <dbReference type="SAM" id="MobiDB-lite"/>
    </source>
</evidence>
<name>A0A9P9DBQ5_9PLEO</name>
<keyword evidence="8" id="KW-1185">Reference proteome</keyword>
<dbReference type="Gene3D" id="3.40.395.10">
    <property type="entry name" value="Adenoviral Proteinase, Chain A"/>
    <property type="match status" value="1"/>
</dbReference>
<feature type="region of interest" description="Disordered" evidence="5">
    <location>
        <begin position="1"/>
        <end position="20"/>
    </location>
</feature>
<dbReference type="AlphaFoldDB" id="A0A9P9DBQ5"/>
<dbReference type="InterPro" id="IPR003653">
    <property type="entry name" value="Peptidase_C48_C"/>
</dbReference>
<proteinExistence type="inferred from homology"/>
<dbReference type="Pfam" id="PF02902">
    <property type="entry name" value="Peptidase_C48"/>
    <property type="match status" value="1"/>
</dbReference>
<evidence type="ECO:0000313" key="7">
    <source>
        <dbReference type="EMBL" id="KAH7116024.1"/>
    </source>
</evidence>
<feature type="domain" description="Ubiquitin-like protease family profile" evidence="6">
    <location>
        <begin position="512"/>
        <end position="694"/>
    </location>
</feature>
<keyword evidence="2" id="KW-0645">Protease</keyword>
<gene>
    <name evidence="7" type="ORF">B0J11DRAFT_618404</name>
</gene>
<dbReference type="EMBL" id="JAGMWT010000015">
    <property type="protein sequence ID" value="KAH7116024.1"/>
    <property type="molecule type" value="Genomic_DNA"/>
</dbReference>
<protein>
    <recommendedName>
        <fullName evidence="6">Ubiquitin-like protease family profile domain-containing protein</fullName>
    </recommendedName>
</protein>
<feature type="region of interest" description="Disordered" evidence="5">
    <location>
        <begin position="289"/>
        <end position="321"/>
    </location>
</feature>
<feature type="region of interest" description="Disordered" evidence="5">
    <location>
        <begin position="105"/>
        <end position="133"/>
    </location>
</feature>
<dbReference type="PANTHER" id="PTHR12606:SF141">
    <property type="entry name" value="GH15225P-RELATED"/>
    <property type="match status" value="1"/>
</dbReference>
<keyword evidence="4" id="KW-0788">Thiol protease</keyword>
<dbReference type="PANTHER" id="PTHR12606">
    <property type="entry name" value="SENTRIN/SUMO-SPECIFIC PROTEASE"/>
    <property type="match status" value="1"/>
</dbReference>
<accession>A0A9P9DBQ5</accession>
<sequence>MPKRTFSCAMDASSSSPPSPYALPFMPGQWDPVYDACDSEQTDTSPSPSLFATVCRLALTVSSITSLIGAAYRIVTRYTRAQRIQAVPVTRPDGARKKLLLDAGTLEQPNTPNNNNKTKRAVSRRALSGRRRQPVNPVPGAYDIWTSPSVWEVQTQSQLNDIAESGDLDIDVDADIKEEFKDCWTSTPPPGPRTTFLMGNANSNLPAAPVTPASNVFYANNYTTVVQSPNGTATRPGFWPVRNNVGTGSPVGASPGYNPAKIVGDYRRGTTSPSMGTVKHPRVQELANHNGIHAQRRSPRRDMHSPHSPNAYLSPPGIKNQAERISPNARSATKTPDRGIEGISVPSFDDDEEFGLFFTQSIQIPSPENKIAGPQTYDNDLSFLEDAPQPSSRNILRAGPGSTKKDVHISTFSNTKPFYHDRAVLDMVDEDSFFTFTKTNPYDEDVDATHLSIEVTESLEPTVEASPSPQYIPPLRVGPFISPLTEVEKEVINAAAQKAASAMPHSVDIVESKLSSYDFATLLPTQFNGRSIAWLNDNIVNEYLTLLVDHGKASVGYEHRRDGPAPPVHAFASQWYATMKEKPEMISRWATRKQFSGRKLLDVNLLLIPVCLGSHWRLVAIKPKERVIQYLDSLKNPPGDIVQLVFAWIKRELGEDYVKSEWTVQGIERDEQQSMCQLNGSDCGVFTCLNALALLRNESFNRVTPIDGMHEARERIAVSLMSGKQTGELD</sequence>
<feature type="compositionally biased region" description="Basic residues" evidence="5">
    <location>
        <begin position="117"/>
        <end position="133"/>
    </location>
</feature>
<dbReference type="GO" id="GO:0016926">
    <property type="term" value="P:protein desumoylation"/>
    <property type="evidence" value="ECO:0007669"/>
    <property type="project" value="TreeGrafter"/>
</dbReference>
<reference evidence="7" key="1">
    <citation type="journal article" date="2021" name="Nat. Commun.">
        <title>Genetic determinants of endophytism in the Arabidopsis root mycobiome.</title>
        <authorList>
            <person name="Mesny F."/>
            <person name="Miyauchi S."/>
            <person name="Thiergart T."/>
            <person name="Pickel B."/>
            <person name="Atanasova L."/>
            <person name="Karlsson M."/>
            <person name="Huettel B."/>
            <person name="Barry K.W."/>
            <person name="Haridas S."/>
            <person name="Chen C."/>
            <person name="Bauer D."/>
            <person name="Andreopoulos W."/>
            <person name="Pangilinan J."/>
            <person name="LaButti K."/>
            <person name="Riley R."/>
            <person name="Lipzen A."/>
            <person name="Clum A."/>
            <person name="Drula E."/>
            <person name="Henrissat B."/>
            <person name="Kohler A."/>
            <person name="Grigoriev I.V."/>
            <person name="Martin F.M."/>
            <person name="Hacquard S."/>
        </authorList>
    </citation>
    <scope>NUCLEOTIDE SEQUENCE</scope>
    <source>
        <strain evidence="7">MPI-CAGE-CH-0243</strain>
    </source>
</reference>
<evidence type="ECO:0000256" key="3">
    <source>
        <dbReference type="ARBA" id="ARBA00022801"/>
    </source>
</evidence>
<comment type="similarity">
    <text evidence="1">Belongs to the peptidase C48 family.</text>
</comment>
<organism evidence="7 8">
    <name type="scientific">Dendryphion nanum</name>
    <dbReference type="NCBI Taxonomy" id="256645"/>
    <lineage>
        <taxon>Eukaryota</taxon>
        <taxon>Fungi</taxon>
        <taxon>Dikarya</taxon>
        <taxon>Ascomycota</taxon>
        <taxon>Pezizomycotina</taxon>
        <taxon>Dothideomycetes</taxon>
        <taxon>Pleosporomycetidae</taxon>
        <taxon>Pleosporales</taxon>
        <taxon>Torulaceae</taxon>
        <taxon>Dendryphion</taxon>
    </lineage>
</organism>
<evidence type="ECO:0000256" key="2">
    <source>
        <dbReference type="ARBA" id="ARBA00022670"/>
    </source>
</evidence>
<evidence type="ECO:0000256" key="1">
    <source>
        <dbReference type="ARBA" id="ARBA00005234"/>
    </source>
</evidence>